<proteinExistence type="predicted"/>
<reference evidence="2 3" key="1">
    <citation type="journal article" date="2016" name="Nat. Commun.">
        <title>Thousands of microbial genomes shed light on interconnected biogeochemical processes in an aquifer system.</title>
        <authorList>
            <person name="Anantharaman K."/>
            <person name="Brown C.T."/>
            <person name="Hug L.A."/>
            <person name="Sharon I."/>
            <person name="Castelle C.J."/>
            <person name="Probst A.J."/>
            <person name="Thomas B.C."/>
            <person name="Singh A."/>
            <person name="Wilkins M.J."/>
            <person name="Karaoz U."/>
            <person name="Brodie E.L."/>
            <person name="Williams K.H."/>
            <person name="Hubbard S.S."/>
            <person name="Banfield J.F."/>
        </authorList>
    </citation>
    <scope>NUCLEOTIDE SEQUENCE [LARGE SCALE GENOMIC DNA]</scope>
</reference>
<dbReference type="Proteomes" id="UP000177480">
    <property type="component" value="Unassembled WGS sequence"/>
</dbReference>
<evidence type="ECO:0000313" key="2">
    <source>
        <dbReference type="EMBL" id="OGZ43706.1"/>
    </source>
</evidence>
<dbReference type="EMBL" id="MHNK01000011">
    <property type="protein sequence ID" value="OGZ43706.1"/>
    <property type="molecule type" value="Genomic_DNA"/>
</dbReference>
<evidence type="ECO:0000259" key="1">
    <source>
        <dbReference type="Pfam" id="PF24963"/>
    </source>
</evidence>
<comment type="caution">
    <text evidence="2">The sequence shown here is derived from an EMBL/GenBank/DDBJ whole genome shotgun (WGS) entry which is preliminary data.</text>
</comment>
<name>A0A1G2G076_9BACT</name>
<evidence type="ECO:0000313" key="3">
    <source>
        <dbReference type="Proteomes" id="UP000177480"/>
    </source>
</evidence>
<accession>A0A1G2G076</accession>
<dbReference type="Gene3D" id="3.40.50.10400">
    <property type="entry name" value="Hypothetical protein PA1492"/>
    <property type="match status" value="1"/>
</dbReference>
<protein>
    <recommendedName>
        <fullName evidence="1">DUF7768 domain-containing protein</fullName>
    </recommendedName>
</protein>
<feature type="domain" description="DUF7768" evidence="1">
    <location>
        <begin position="4"/>
        <end position="100"/>
    </location>
</feature>
<dbReference type="AlphaFoldDB" id="A0A1G2G076"/>
<dbReference type="InterPro" id="IPR056670">
    <property type="entry name" value="DUF7768"/>
</dbReference>
<organism evidence="2 3">
    <name type="scientific">Candidatus Ryanbacteria bacterium RIFCSPHIGHO2_01_FULL_45_22</name>
    <dbReference type="NCBI Taxonomy" id="1802114"/>
    <lineage>
        <taxon>Bacteria</taxon>
        <taxon>Candidatus Ryaniibacteriota</taxon>
    </lineage>
</organism>
<dbReference type="STRING" id="1802114.A2719_01275"/>
<gene>
    <name evidence="2" type="ORF">A2719_01275</name>
</gene>
<sequence length="122" mass="14343">MKKKTVFIAHPIKGDVQDNAKKVLEICKRIHTRNIIPIAPYLVSIQYLDDEIREDRELGIEANLEAFHRKYIDELWLFGDRISPGMEQEVLLAFKFNIPVIPKTDETKRDFIKFMLDNNQAE</sequence>
<dbReference type="Pfam" id="PF24963">
    <property type="entry name" value="DUF7768"/>
    <property type="match status" value="1"/>
</dbReference>